<feature type="signal peptide" evidence="1">
    <location>
        <begin position="1"/>
        <end position="20"/>
    </location>
</feature>
<accession>A0A1T4K0P2</accession>
<reference evidence="3 4" key="1">
    <citation type="submission" date="2017-02" db="EMBL/GenBank/DDBJ databases">
        <authorList>
            <person name="Peterson S.W."/>
        </authorList>
    </citation>
    <scope>NUCLEOTIDE SEQUENCE [LARGE SCALE GENOMIC DNA]</scope>
    <source>
        <strain evidence="3 4">DSM 22335</strain>
    </source>
</reference>
<feature type="domain" description="Outer membrane protein beta-barrel" evidence="2">
    <location>
        <begin position="474"/>
        <end position="910"/>
    </location>
</feature>
<dbReference type="Proteomes" id="UP000190888">
    <property type="component" value="Unassembled WGS sequence"/>
</dbReference>
<organism evidence="3 4">
    <name type="scientific">Sediminibacterium ginsengisoli</name>
    <dbReference type="NCBI Taxonomy" id="413434"/>
    <lineage>
        <taxon>Bacteria</taxon>
        <taxon>Pseudomonadati</taxon>
        <taxon>Bacteroidota</taxon>
        <taxon>Chitinophagia</taxon>
        <taxon>Chitinophagales</taxon>
        <taxon>Chitinophagaceae</taxon>
        <taxon>Sediminibacterium</taxon>
    </lineage>
</organism>
<dbReference type="InterPro" id="IPR041700">
    <property type="entry name" value="OMP_b-brl_3"/>
</dbReference>
<protein>
    <submittedName>
        <fullName evidence="3">Carboxypeptidase regulatory-like domain-containing protein</fullName>
    </submittedName>
</protein>
<dbReference type="InterPro" id="IPR037066">
    <property type="entry name" value="Plug_dom_sf"/>
</dbReference>
<dbReference type="RefSeq" id="WP_078829709.1">
    <property type="nucleotide sequence ID" value="NZ_FUWH01000001.1"/>
</dbReference>
<proteinExistence type="predicted"/>
<evidence type="ECO:0000313" key="4">
    <source>
        <dbReference type="Proteomes" id="UP000190888"/>
    </source>
</evidence>
<evidence type="ECO:0000256" key="1">
    <source>
        <dbReference type="SAM" id="SignalP"/>
    </source>
</evidence>
<dbReference type="Pfam" id="PF14905">
    <property type="entry name" value="OMP_b-brl_3"/>
    <property type="match status" value="1"/>
</dbReference>
<dbReference type="AlphaFoldDB" id="A0A1T4K0P2"/>
<gene>
    <name evidence="3" type="ORF">SAMN04488132_101365</name>
</gene>
<name>A0A1T4K0P2_9BACT</name>
<feature type="chain" id="PRO_5012865895" evidence="1">
    <location>
        <begin position="21"/>
        <end position="931"/>
    </location>
</feature>
<dbReference type="EMBL" id="FUWH01000001">
    <property type="protein sequence ID" value="SJZ35983.1"/>
    <property type="molecule type" value="Genomic_DNA"/>
</dbReference>
<dbReference type="Gene3D" id="2.170.130.10">
    <property type="entry name" value="TonB-dependent receptor, plug domain"/>
    <property type="match status" value="1"/>
</dbReference>
<dbReference type="GO" id="GO:0004180">
    <property type="term" value="F:carboxypeptidase activity"/>
    <property type="evidence" value="ECO:0007669"/>
    <property type="project" value="UniProtKB-KW"/>
</dbReference>
<evidence type="ECO:0000313" key="3">
    <source>
        <dbReference type="EMBL" id="SJZ35983.1"/>
    </source>
</evidence>
<keyword evidence="3" id="KW-0378">Hydrolase</keyword>
<keyword evidence="3" id="KW-0121">Carboxypeptidase</keyword>
<dbReference type="OrthoDB" id="606930at2"/>
<keyword evidence="3" id="KW-0645">Protease</keyword>
<keyword evidence="4" id="KW-1185">Reference proteome</keyword>
<keyword evidence="1" id="KW-0732">Signal</keyword>
<sequence>MKCLLTALTSLFFISLSAQTGTVSGKIIDSASKKGLALVTVTVFRAKDTSIVTYRLSTESGEYKIPGLPMNIPLRLMATYSGYDALRKDFILTEKEPAVNFGEIGLTGTSRQLDEVIVVAERPPVVIKKDTIEFNASAFKTLPSALLEDLLKKLPGVMVDDNGNITINGQKVNRLLVDGKRFFGDNPQMATRNLPSNMIDKVQVMDDKEEIDFNNDGDLSKIGKVVNITLKKAIKKAVFGRVLAGLGSDERYETAAILNTFRDTLQLSLLGFANNINRSSFSTKDITQLGGFSRSGWGTINGNGNAAGQQGFTVDGFSLGGTGSGLARANGLGFNLNHSPSDKVNFSFNYMFGNTHNDLEQTINTQRFFEDTVVTARTLTTKTSGGRTHNLASSGGWKPDSLTNMTIRLSYAHADQWSEAPSVITTTNNKIGAVNNGTGVLTTNGFSDSYSEVFMFSRRSAKVKARNLSITQVLTYNTNPLSSITENLNSYQYPVFSNLVFQQLRATNTPTTNGYLFVNYSTPLSSRLTLRLNPSLTYQKNQQDVITYGKYLASGNYDSLNVSLTSNLAREMTRGQAGGVLSYRINNVNLNAGVGWLQQWINNSFTGGAGSRLYYSNVLLNLSVNWKRFSVGFSQDVNAPGINFLLPTPDNSNPFFIVYGNPGLAPAKRNNINFNGNIIDARKNINFYFSGQSAITDDAVIQAIELGSNGIQQNKPVNVRGVWSNYFNMGFSKQYKNAKQLNVTVSGGTDFSLNRTPIRFNNEDSRLTGLSIGGNVGVALNWNDLIEFSPRYSINSNQSHYTSNAFNSANIIQQVLQGEFIVRMPKKIVWETNMYYRHLNQVAPGLPKASVYWNAAVTLLMFKQDKGQLRLAVYDILNSNTSVVRFINTNAITDNRTNVLQRYFMLTYTYNIRSFGGQTTKVGGNKSLWNF</sequence>
<dbReference type="STRING" id="413434.SAMN04488132_101365"/>
<dbReference type="SUPFAM" id="SSF56935">
    <property type="entry name" value="Porins"/>
    <property type="match status" value="1"/>
</dbReference>
<evidence type="ECO:0000259" key="2">
    <source>
        <dbReference type="Pfam" id="PF14905"/>
    </source>
</evidence>